<proteinExistence type="predicted"/>
<reference evidence="2 3" key="1">
    <citation type="submission" date="2023-01" db="EMBL/GenBank/DDBJ databases">
        <title>Analysis of 21 Apiospora genomes using comparative genomics revels a genus with tremendous synthesis potential of carbohydrate active enzymes and secondary metabolites.</title>
        <authorList>
            <person name="Sorensen T."/>
        </authorList>
    </citation>
    <scope>NUCLEOTIDE SEQUENCE [LARGE SCALE GENOMIC DNA]</scope>
    <source>
        <strain evidence="2 3">CBS 83171</strain>
    </source>
</reference>
<evidence type="ECO:0000256" key="1">
    <source>
        <dbReference type="SAM" id="Phobius"/>
    </source>
</evidence>
<gene>
    <name evidence="2" type="ORF">PG996_005039</name>
</gene>
<feature type="transmembrane region" description="Helical" evidence="1">
    <location>
        <begin position="97"/>
        <end position="117"/>
    </location>
</feature>
<dbReference type="InterPro" id="IPR010699">
    <property type="entry name" value="DUF1275"/>
</dbReference>
<accession>A0ABR1VN35</accession>
<keyword evidence="3" id="KW-1185">Reference proteome</keyword>
<protein>
    <recommendedName>
        <fullName evidence="4">DUF1275 domain protein</fullName>
    </recommendedName>
</protein>
<feature type="transmembrane region" description="Helical" evidence="1">
    <location>
        <begin position="129"/>
        <end position="156"/>
    </location>
</feature>
<name>A0ABR1VN35_9PEZI</name>
<keyword evidence="1" id="KW-0472">Membrane</keyword>
<organism evidence="2 3">
    <name type="scientific">Apiospora saccharicola</name>
    <dbReference type="NCBI Taxonomy" id="335842"/>
    <lineage>
        <taxon>Eukaryota</taxon>
        <taxon>Fungi</taxon>
        <taxon>Dikarya</taxon>
        <taxon>Ascomycota</taxon>
        <taxon>Pezizomycotina</taxon>
        <taxon>Sordariomycetes</taxon>
        <taxon>Xylariomycetidae</taxon>
        <taxon>Amphisphaeriales</taxon>
        <taxon>Apiosporaceae</taxon>
        <taxon>Apiospora</taxon>
    </lineage>
</organism>
<evidence type="ECO:0000313" key="3">
    <source>
        <dbReference type="Proteomes" id="UP001446871"/>
    </source>
</evidence>
<dbReference type="Proteomes" id="UP001446871">
    <property type="component" value="Unassembled WGS sequence"/>
</dbReference>
<sequence length="300" mass="31844">MPQEPILPTSHDTSATASVLSADRDATTMKQSSSFLAGLRDDIDLDYADIPICLCSLVSGLCDSTAFNASAVFVSMQTGNTIFLALGAAALPRNVPLMWLKALCSILAFLLGVLFFSQTRAVRPRAKRTLAASFLAQALLIWTAAALAQGGAAPAFGSLALAEEMQRDGVLDLRALAPIMLLAFQFGGQIVTTRLLGFNEVPTNVLTSVYCDLMSDPLLLAPWRANPKRNRRASAVVLMLVGGICGGWLSRTDAGMSVALWVAGAVKFGIAVAWVSWKGEEASGGGFGESVRLPHPWLMR</sequence>
<keyword evidence="1" id="KW-1133">Transmembrane helix</keyword>
<comment type="caution">
    <text evidence="2">The sequence shown here is derived from an EMBL/GenBank/DDBJ whole genome shotgun (WGS) entry which is preliminary data.</text>
</comment>
<evidence type="ECO:0008006" key="4">
    <source>
        <dbReference type="Google" id="ProtNLM"/>
    </source>
</evidence>
<evidence type="ECO:0000313" key="2">
    <source>
        <dbReference type="EMBL" id="KAK8071691.1"/>
    </source>
</evidence>
<feature type="transmembrane region" description="Helical" evidence="1">
    <location>
        <begin position="233"/>
        <end position="250"/>
    </location>
</feature>
<dbReference type="Pfam" id="PF06912">
    <property type="entry name" value="DUF1275"/>
    <property type="match status" value="1"/>
</dbReference>
<feature type="transmembrane region" description="Helical" evidence="1">
    <location>
        <begin position="256"/>
        <end position="277"/>
    </location>
</feature>
<feature type="transmembrane region" description="Helical" evidence="1">
    <location>
        <begin position="176"/>
        <end position="196"/>
    </location>
</feature>
<dbReference type="PANTHER" id="PTHR37488:SF7">
    <property type="entry name" value="DUF1275 DOMAIN PROTEIN"/>
    <property type="match status" value="1"/>
</dbReference>
<dbReference type="EMBL" id="JAQQWM010000003">
    <property type="protein sequence ID" value="KAK8071691.1"/>
    <property type="molecule type" value="Genomic_DNA"/>
</dbReference>
<keyword evidence="1" id="KW-0812">Transmembrane</keyword>
<dbReference type="PANTHER" id="PTHR37488">
    <property type="entry name" value="DUF1275 DOMAIN-CONTAINING PROTEIN"/>
    <property type="match status" value="1"/>
</dbReference>